<dbReference type="Proteomes" id="UP000321532">
    <property type="component" value="Unassembled WGS sequence"/>
</dbReference>
<name>A0A512B153_9BACT</name>
<accession>A0A512B153</accession>
<feature type="transmembrane region" description="Helical" evidence="1">
    <location>
        <begin position="81"/>
        <end position="99"/>
    </location>
</feature>
<organism evidence="2 3">
    <name type="scientific">Adhaeribacter aerolatus</name>
    <dbReference type="NCBI Taxonomy" id="670289"/>
    <lineage>
        <taxon>Bacteria</taxon>
        <taxon>Pseudomonadati</taxon>
        <taxon>Bacteroidota</taxon>
        <taxon>Cytophagia</taxon>
        <taxon>Cytophagales</taxon>
        <taxon>Hymenobacteraceae</taxon>
        <taxon>Adhaeribacter</taxon>
    </lineage>
</organism>
<gene>
    <name evidence="2" type="ORF">AAE02nite_33550</name>
</gene>
<dbReference type="EMBL" id="BJYS01000026">
    <property type="protein sequence ID" value="GEO05691.1"/>
    <property type="molecule type" value="Genomic_DNA"/>
</dbReference>
<evidence type="ECO:0000313" key="3">
    <source>
        <dbReference type="Proteomes" id="UP000321532"/>
    </source>
</evidence>
<dbReference type="AlphaFoldDB" id="A0A512B153"/>
<feature type="transmembrane region" description="Helical" evidence="1">
    <location>
        <begin position="111"/>
        <end position="129"/>
    </location>
</feature>
<feature type="transmembrane region" description="Helical" evidence="1">
    <location>
        <begin position="47"/>
        <end position="69"/>
    </location>
</feature>
<proteinExistence type="predicted"/>
<sequence length="137" mass="15211">MNNLDTTRIAATGMLIILSLIILFHLLVMVGIIPYDMVWGGRLKNSAQMLSFEAISILLNLIMLAVVGIKAGVFKVNIHRTIIQVALWAMFGLFLLNTLGNLLSQNELEKLIFTPLTLLLAVFSLRLALSKEPKVSY</sequence>
<feature type="transmembrane region" description="Helical" evidence="1">
    <location>
        <begin position="12"/>
        <end position="35"/>
    </location>
</feature>
<evidence type="ECO:0000313" key="2">
    <source>
        <dbReference type="EMBL" id="GEO05691.1"/>
    </source>
</evidence>
<dbReference type="OrthoDB" id="2868029at2"/>
<keyword evidence="1" id="KW-1133">Transmembrane helix</keyword>
<keyword evidence="1" id="KW-0472">Membrane</keyword>
<dbReference type="RefSeq" id="WP_146900232.1">
    <property type="nucleotide sequence ID" value="NZ_BJYS01000026.1"/>
</dbReference>
<keyword evidence="1" id="KW-0812">Transmembrane</keyword>
<comment type="caution">
    <text evidence="2">The sequence shown here is derived from an EMBL/GenBank/DDBJ whole genome shotgun (WGS) entry which is preliminary data.</text>
</comment>
<evidence type="ECO:0000256" key="1">
    <source>
        <dbReference type="SAM" id="Phobius"/>
    </source>
</evidence>
<protein>
    <submittedName>
        <fullName evidence="2">Uncharacterized protein</fullName>
    </submittedName>
</protein>
<reference evidence="2 3" key="1">
    <citation type="submission" date="2019-07" db="EMBL/GenBank/DDBJ databases">
        <title>Whole genome shotgun sequence of Adhaeribacter aerolatus NBRC 106133.</title>
        <authorList>
            <person name="Hosoyama A."/>
            <person name="Uohara A."/>
            <person name="Ohji S."/>
            <person name="Ichikawa N."/>
        </authorList>
    </citation>
    <scope>NUCLEOTIDE SEQUENCE [LARGE SCALE GENOMIC DNA]</scope>
    <source>
        <strain evidence="2 3">NBRC 106133</strain>
    </source>
</reference>
<keyword evidence="3" id="KW-1185">Reference proteome</keyword>